<dbReference type="EMBL" id="LSOG01000050">
    <property type="protein sequence ID" value="OEH47338.1"/>
    <property type="molecule type" value="Genomic_DNA"/>
</dbReference>
<reference evidence="1 2" key="1">
    <citation type="submission" date="2016-02" db="EMBL/GenBank/DDBJ databases">
        <title>Secondary metabolites in Legionella.</title>
        <authorList>
            <person name="Tobias N.J."/>
            <person name="Bode H.B."/>
        </authorList>
    </citation>
    <scope>NUCLEOTIDE SEQUENCE [LARGE SCALE GENOMIC DNA]</scope>
    <source>
        <strain evidence="1 2">DSM 19216</strain>
    </source>
</reference>
<dbReference type="AlphaFoldDB" id="A0A1E5JTG7"/>
<evidence type="ECO:0000313" key="1">
    <source>
        <dbReference type="EMBL" id="OEH47338.1"/>
    </source>
</evidence>
<dbReference type="STRING" id="45071.Lpar_2217"/>
<proteinExistence type="predicted"/>
<name>A0A1E5JTG7_9GAMM</name>
<gene>
    <name evidence="1" type="ORF">lpari_01654</name>
</gene>
<keyword evidence="2" id="KW-1185">Reference proteome</keyword>
<comment type="caution">
    <text evidence="1">The sequence shown here is derived from an EMBL/GenBank/DDBJ whole genome shotgun (WGS) entry which is preliminary data.</text>
</comment>
<protein>
    <submittedName>
        <fullName evidence="1">Uncharacterized protein</fullName>
    </submittedName>
</protein>
<accession>A0A1E5JTG7</accession>
<sequence length="190" mass="21142">MSIFLTETYACQTCFIPITNYFRVFARLWLHISTRLICNQYISQYAPLIRPLSKLAAERQMPEGAERGTGVYVSVHGDSRNVSTPQLSSTFQKRSVKQGTCVRSVHTAMGSPKDHIAYCSIPDSTDLSPTCGEKPGVPNSAIKHTTVCSVARKIATSANNVEMSVNQIEPLRYFLSLILSQLKWLRPIMG</sequence>
<organism evidence="1 2">
    <name type="scientific">Legionella parisiensis</name>
    <dbReference type="NCBI Taxonomy" id="45071"/>
    <lineage>
        <taxon>Bacteria</taxon>
        <taxon>Pseudomonadati</taxon>
        <taxon>Pseudomonadota</taxon>
        <taxon>Gammaproteobacteria</taxon>
        <taxon>Legionellales</taxon>
        <taxon>Legionellaceae</taxon>
        <taxon>Legionella</taxon>
    </lineage>
</organism>
<dbReference type="Proteomes" id="UP000095229">
    <property type="component" value="Unassembled WGS sequence"/>
</dbReference>
<evidence type="ECO:0000313" key="2">
    <source>
        <dbReference type="Proteomes" id="UP000095229"/>
    </source>
</evidence>
<dbReference type="PATRIC" id="fig|45071.7.peg.1784"/>